<dbReference type="InterPro" id="IPR050121">
    <property type="entry name" value="Cytochrome_P450_monoxygenase"/>
</dbReference>
<reference evidence="5" key="1">
    <citation type="journal article" date="2019" name="Int. J. Syst. Evol. Microbiol.">
        <title>The Global Catalogue of Microorganisms (GCM) 10K type strain sequencing project: providing services to taxonomists for standard genome sequencing and annotation.</title>
        <authorList>
            <consortium name="The Broad Institute Genomics Platform"/>
            <consortium name="The Broad Institute Genome Sequencing Center for Infectious Disease"/>
            <person name="Wu L."/>
            <person name="Ma J."/>
        </authorList>
    </citation>
    <scope>NUCLEOTIDE SEQUENCE [LARGE SCALE GENOMIC DNA]</scope>
    <source>
        <strain evidence="5">CGMCC 4.7645</strain>
    </source>
</reference>
<keyword evidence="3" id="KW-0408">Iron</keyword>
<organism evidence="4 5">
    <name type="scientific">Amycolatopsis pigmentata</name>
    <dbReference type="NCBI Taxonomy" id="450801"/>
    <lineage>
        <taxon>Bacteria</taxon>
        <taxon>Bacillati</taxon>
        <taxon>Actinomycetota</taxon>
        <taxon>Actinomycetes</taxon>
        <taxon>Pseudonocardiales</taxon>
        <taxon>Pseudonocardiaceae</taxon>
        <taxon>Amycolatopsis</taxon>
    </lineage>
</organism>
<dbReference type="InterPro" id="IPR017972">
    <property type="entry name" value="Cyt_P450_CS"/>
</dbReference>
<evidence type="ECO:0000256" key="1">
    <source>
        <dbReference type="ARBA" id="ARBA00001971"/>
    </source>
</evidence>
<dbReference type="PROSITE" id="PS00086">
    <property type="entry name" value="CYTOCHROME_P450"/>
    <property type="match status" value="1"/>
</dbReference>
<dbReference type="Pfam" id="PF00067">
    <property type="entry name" value="p450"/>
    <property type="match status" value="1"/>
</dbReference>
<evidence type="ECO:0000256" key="3">
    <source>
        <dbReference type="RuleBase" id="RU000461"/>
    </source>
</evidence>
<dbReference type="PRINTS" id="PR00385">
    <property type="entry name" value="P450"/>
</dbReference>
<keyword evidence="3" id="KW-0479">Metal-binding</keyword>
<keyword evidence="5" id="KW-1185">Reference proteome</keyword>
<dbReference type="InterPro" id="IPR036396">
    <property type="entry name" value="Cyt_P450_sf"/>
</dbReference>
<dbReference type="RefSeq" id="WP_378268596.1">
    <property type="nucleotide sequence ID" value="NZ_JBHUKR010000019.1"/>
</dbReference>
<dbReference type="InterPro" id="IPR002401">
    <property type="entry name" value="Cyt_P450_E_grp-I"/>
</dbReference>
<dbReference type="Proteomes" id="UP001597417">
    <property type="component" value="Unassembled WGS sequence"/>
</dbReference>
<accession>A0ABW5G0X9</accession>
<evidence type="ECO:0000313" key="4">
    <source>
        <dbReference type="EMBL" id="MFD2420507.1"/>
    </source>
</evidence>
<gene>
    <name evidence="4" type="ORF">ACFSXZ_29695</name>
</gene>
<comment type="cofactor">
    <cofactor evidence="1">
        <name>heme</name>
        <dbReference type="ChEBI" id="CHEBI:30413"/>
    </cofactor>
</comment>
<dbReference type="EMBL" id="JBHUKR010000019">
    <property type="protein sequence ID" value="MFD2420507.1"/>
    <property type="molecule type" value="Genomic_DNA"/>
</dbReference>
<proteinExistence type="inferred from homology"/>
<protein>
    <submittedName>
        <fullName evidence="4">Cytochrome P450</fullName>
    </submittedName>
</protein>
<sequence>MFTLTLSPGKCRTVVVSDPEILRKIFAGEGKVFPLHDAALTHYVDVISALTAKEVRRWPLGEPFALYPRLKALSLEVILRVIVGIAAGRRRARLRTLLSEMLAVDSLTLLCGAYPSLRGLARYRRFEALMNATDALLYAEIADRRAERGLSDRHDILSRMLADNPAATDVDLRDQLVTLFLAGYDSTGTAVAWALYEIARRPSVLKAAQKASDDGDNAYLAAVFHESIRLHPVFPPTARTLTTAVDVGGRWLPAGTPVLAAIGVAHSDPGIYHLPKEFRPERFLGRQPSQTPFGGGARHCLGAHFAQAAAVVVLREILRRFGLRPGSWRPERARTHTITLPPHRGALVLLAPRSAR</sequence>
<dbReference type="PRINTS" id="PR00463">
    <property type="entry name" value="EP450I"/>
</dbReference>
<dbReference type="Gene3D" id="1.10.630.10">
    <property type="entry name" value="Cytochrome P450"/>
    <property type="match status" value="1"/>
</dbReference>
<keyword evidence="3" id="KW-0503">Monooxygenase</keyword>
<keyword evidence="3" id="KW-0560">Oxidoreductase</keyword>
<dbReference type="PANTHER" id="PTHR24305">
    <property type="entry name" value="CYTOCHROME P450"/>
    <property type="match status" value="1"/>
</dbReference>
<dbReference type="InterPro" id="IPR001128">
    <property type="entry name" value="Cyt_P450"/>
</dbReference>
<dbReference type="SUPFAM" id="SSF48264">
    <property type="entry name" value="Cytochrome P450"/>
    <property type="match status" value="1"/>
</dbReference>
<comment type="similarity">
    <text evidence="2 3">Belongs to the cytochrome P450 family.</text>
</comment>
<name>A0ABW5G0X9_9PSEU</name>
<evidence type="ECO:0000256" key="2">
    <source>
        <dbReference type="ARBA" id="ARBA00010617"/>
    </source>
</evidence>
<evidence type="ECO:0000313" key="5">
    <source>
        <dbReference type="Proteomes" id="UP001597417"/>
    </source>
</evidence>
<dbReference type="PANTHER" id="PTHR24305:SF166">
    <property type="entry name" value="CYTOCHROME P450 12A4, MITOCHONDRIAL-RELATED"/>
    <property type="match status" value="1"/>
</dbReference>
<comment type="caution">
    <text evidence="4">The sequence shown here is derived from an EMBL/GenBank/DDBJ whole genome shotgun (WGS) entry which is preliminary data.</text>
</comment>
<keyword evidence="3" id="KW-0349">Heme</keyword>